<dbReference type="Proteomes" id="UP001161389">
    <property type="component" value="Unassembled WGS sequence"/>
</dbReference>
<reference evidence="1" key="1">
    <citation type="journal article" date="2014" name="Int. J. Syst. Evol. Microbiol.">
        <title>Complete genome sequence of Corynebacterium casei LMG S-19264T (=DSM 44701T), isolated from a smear-ripened cheese.</title>
        <authorList>
            <consortium name="US DOE Joint Genome Institute (JGI-PGF)"/>
            <person name="Walter F."/>
            <person name="Albersmeier A."/>
            <person name="Kalinowski J."/>
            <person name="Ruckert C."/>
        </authorList>
    </citation>
    <scope>NUCLEOTIDE SEQUENCE</scope>
    <source>
        <strain evidence="1">NBRC 110071</strain>
    </source>
</reference>
<dbReference type="Pfam" id="PF11743">
    <property type="entry name" value="DUF3301"/>
    <property type="match status" value="1"/>
</dbReference>
<sequence>MYELTDLLLIFILLFLMLLWWQSRGSKQRAYQAARSYCHKMDVELLDQAVYLRKFWFKRDTNGTIKPWRSYYFEFSVDGNERYFGRVIMLGQQIQKIELEPHRMH</sequence>
<organism evidence="1 2">
    <name type="scientific">Litoribrevibacter albus</name>
    <dbReference type="NCBI Taxonomy" id="1473156"/>
    <lineage>
        <taxon>Bacteria</taxon>
        <taxon>Pseudomonadati</taxon>
        <taxon>Pseudomonadota</taxon>
        <taxon>Gammaproteobacteria</taxon>
        <taxon>Oceanospirillales</taxon>
        <taxon>Oceanospirillaceae</taxon>
        <taxon>Litoribrevibacter</taxon>
    </lineage>
</organism>
<dbReference type="RefSeq" id="WP_284381494.1">
    <property type="nucleotide sequence ID" value="NZ_BSNM01000014.1"/>
</dbReference>
<proteinExistence type="predicted"/>
<gene>
    <name evidence="1" type="ORF">GCM10007876_22570</name>
</gene>
<reference evidence="1" key="2">
    <citation type="submission" date="2023-01" db="EMBL/GenBank/DDBJ databases">
        <title>Draft genome sequence of Litoribrevibacter albus strain NBRC 110071.</title>
        <authorList>
            <person name="Sun Q."/>
            <person name="Mori K."/>
        </authorList>
    </citation>
    <scope>NUCLEOTIDE SEQUENCE</scope>
    <source>
        <strain evidence="1">NBRC 110071</strain>
    </source>
</reference>
<accession>A0AA37SB57</accession>
<protein>
    <recommendedName>
        <fullName evidence="3">DUF3301 domain-containing protein</fullName>
    </recommendedName>
</protein>
<dbReference type="EMBL" id="BSNM01000014">
    <property type="protein sequence ID" value="GLQ31778.1"/>
    <property type="molecule type" value="Genomic_DNA"/>
</dbReference>
<evidence type="ECO:0000313" key="1">
    <source>
        <dbReference type="EMBL" id="GLQ31778.1"/>
    </source>
</evidence>
<dbReference type="InterPro" id="IPR021732">
    <property type="entry name" value="DUF3301"/>
</dbReference>
<comment type="caution">
    <text evidence="1">The sequence shown here is derived from an EMBL/GenBank/DDBJ whole genome shotgun (WGS) entry which is preliminary data.</text>
</comment>
<evidence type="ECO:0008006" key="3">
    <source>
        <dbReference type="Google" id="ProtNLM"/>
    </source>
</evidence>
<name>A0AA37SB57_9GAMM</name>
<evidence type="ECO:0000313" key="2">
    <source>
        <dbReference type="Proteomes" id="UP001161389"/>
    </source>
</evidence>
<keyword evidence="2" id="KW-1185">Reference proteome</keyword>
<dbReference type="AlphaFoldDB" id="A0AA37SB57"/>